<dbReference type="GO" id="GO:0046872">
    <property type="term" value="F:metal ion binding"/>
    <property type="evidence" value="ECO:0007669"/>
    <property type="project" value="UniProtKB-KW"/>
</dbReference>
<accession>A0A9D1MGM7</accession>
<dbReference type="PANTHER" id="PTHR43513">
    <property type="entry name" value="DIHYDROOROTATE DEHYDROGENASE B (NAD(+)), ELECTRON TRANSFER SUBUNIT"/>
    <property type="match status" value="1"/>
</dbReference>
<reference evidence="14" key="2">
    <citation type="journal article" date="2021" name="PeerJ">
        <title>Extensive microbial diversity within the chicken gut microbiome revealed by metagenomics and culture.</title>
        <authorList>
            <person name="Gilroy R."/>
            <person name="Ravi A."/>
            <person name="Getino M."/>
            <person name="Pursley I."/>
            <person name="Horton D.L."/>
            <person name="Alikhan N.F."/>
            <person name="Baker D."/>
            <person name="Gharbi K."/>
            <person name="Hall N."/>
            <person name="Watson M."/>
            <person name="Adriaenssens E.M."/>
            <person name="Foster-Nyarko E."/>
            <person name="Jarju S."/>
            <person name="Secka A."/>
            <person name="Antonio M."/>
            <person name="Oren A."/>
            <person name="Chaudhuri R.R."/>
            <person name="La Ragione R."/>
            <person name="Hildebrand F."/>
            <person name="Pallen M.J."/>
        </authorList>
    </citation>
    <scope>NUCLEOTIDE SEQUENCE</scope>
    <source>
        <strain evidence="14">18911</strain>
    </source>
</reference>
<gene>
    <name evidence="14" type="ORF">IAB05_01695</name>
</gene>
<dbReference type="PANTHER" id="PTHR43513:SF3">
    <property type="entry name" value="DIHYDROOROTATE DEHYDROGENASE B (NAD(+)), ELECTRON TRANSFER SUBUNIT-RELATED"/>
    <property type="match status" value="1"/>
</dbReference>
<organism evidence="14 15">
    <name type="scientific">Candidatus Stercoripulliclostridium merdigallinarum</name>
    <dbReference type="NCBI Taxonomy" id="2840951"/>
    <lineage>
        <taxon>Bacteria</taxon>
        <taxon>Bacillati</taxon>
        <taxon>Bacillota</taxon>
        <taxon>Clostridia</taxon>
        <taxon>Eubacteriales</taxon>
        <taxon>Candidatus Stercoripulliclostridium</taxon>
    </lineage>
</organism>
<keyword evidence="2" id="KW-0813">Transport</keyword>
<feature type="domain" description="FAD-binding FR-type" evidence="13">
    <location>
        <begin position="1"/>
        <end position="94"/>
    </location>
</feature>
<dbReference type="InterPro" id="IPR039261">
    <property type="entry name" value="FNR_nucleotide-bd"/>
</dbReference>
<dbReference type="InterPro" id="IPR017938">
    <property type="entry name" value="Riboflavin_synthase-like_b-brl"/>
</dbReference>
<evidence type="ECO:0000256" key="3">
    <source>
        <dbReference type="ARBA" id="ARBA00022630"/>
    </source>
</evidence>
<dbReference type="SUPFAM" id="SSF63380">
    <property type="entry name" value="Riboflavin synthase domain-like"/>
    <property type="match status" value="1"/>
</dbReference>
<keyword evidence="3 11" id="KW-0285">Flavoprotein</keyword>
<dbReference type="InterPro" id="IPR050353">
    <property type="entry name" value="PyrK_electron_transfer"/>
</dbReference>
<dbReference type="GO" id="GO:0050660">
    <property type="term" value="F:flavin adenine dinucleotide binding"/>
    <property type="evidence" value="ECO:0007669"/>
    <property type="project" value="InterPro"/>
</dbReference>
<dbReference type="EMBL" id="DVNF01000055">
    <property type="protein sequence ID" value="HIU60085.1"/>
    <property type="molecule type" value="Genomic_DNA"/>
</dbReference>
<evidence type="ECO:0000256" key="8">
    <source>
        <dbReference type="ARBA" id="ARBA00023004"/>
    </source>
</evidence>
<dbReference type="PIRSF" id="PIRSF006816">
    <property type="entry name" value="Cyc3_hyd_g"/>
    <property type="match status" value="1"/>
</dbReference>
<keyword evidence="7" id="KW-0249">Electron transport</keyword>
<dbReference type="InterPro" id="IPR037117">
    <property type="entry name" value="Dihydroorotate_DH_ele_sf"/>
</dbReference>
<evidence type="ECO:0000256" key="2">
    <source>
        <dbReference type="ARBA" id="ARBA00022448"/>
    </source>
</evidence>
<evidence type="ECO:0000256" key="6">
    <source>
        <dbReference type="ARBA" id="ARBA00022827"/>
    </source>
</evidence>
<reference evidence="14" key="1">
    <citation type="submission" date="2020-10" db="EMBL/GenBank/DDBJ databases">
        <authorList>
            <person name="Gilroy R."/>
        </authorList>
    </citation>
    <scope>NUCLEOTIDE SEQUENCE</scope>
    <source>
        <strain evidence="14">18911</strain>
    </source>
</reference>
<evidence type="ECO:0000256" key="11">
    <source>
        <dbReference type="PIRSR" id="PIRSR006816-1"/>
    </source>
</evidence>
<keyword evidence="5 12" id="KW-0479">Metal-binding</keyword>
<sequence>MKSEILKITENRALTKDIYKMSLFGAEKPLPGNFLELTVPGCFLNRPFGVAGYSDGTTEIYYRVLGEGTKKMTEMPVGTEVHALTGLGNSFDVTGVTKPLIVSGGLGFAPLKYLAECFEERGISPVFVAGFKSSADVVRFGGVFERLPVAVATDDGSSGYHGNVVDYVKEHAVEYDRYYACGPMPMLKGMAAAFKGGQLSLEARMGCGFGACMGCSIQTVSGPKRVCKEGPVFYSEEVIFGDR</sequence>
<dbReference type="CDD" id="cd06218">
    <property type="entry name" value="DHOD_e_trans"/>
    <property type="match status" value="1"/>
</dbReference>
<keyword evidence="6 11" id="KW-0274">FAD</keyword>
<keyword evidence="8 12" id="KW-0408">Iron</keyword>
<dbReference type="Gene3D" id="2.40.30.10">
    <property type="entry name" value="Translation factors"/>
    <property type="match status" value="1"/>
</dbReference>
<dbReference type="Gene3D" id="3.40.50.80">
    <property type="entry name" value="Nucleotide-binding domain of ferredoxin-NADP reductase (FNR) module"/>
    <property type="match status" value="1"/>
</dbReference>
<dbReference type="SUPFAM" id="SSF52343">
    <property type="entry name" value="Ferredoxin reductase-like, C-terminal NADP-linked domain"/>
    <property type="match status" value="1"/>
</dbReference>
<feature type="binding site" evidence="12">
    <location>
        <position position="207"/>
    </location>
    <ligand>
        <name>[2Fe-2S] cluster</name>
        <dbReference type="ChEBI" id="CHEBI:190135"/>
    </ligand>
</feature>
<comment type="cofactor">
    <cofactor evidence="10">
        <name>[2Fe-2S] cluster</name>
        <dbReference type="ChEBI" id="CHEBI:190135"/>
    </cofactor>
</comment>
<evidence type="ECO:0000256" key="10">
    <source>
        <dbReference type="ARBA" id="ARBA00034078"/>
    </source>
</evidence>
<keyword evidence="4 12" id="KW-0001">2Fe-2S</keyword>
<evidence type="ECO:0000256" key="4">
    <source>
        <dbReference type="ARBA" id="ARBA00022714"/>
    </source>
</evidence>
<keyword evidence="9 12" id="KW-0411">Iron-sulfur</keyword>
<dbReference type="Pfam" id="PF10418">
    <property type="entry name" value="DHODB_Fe-S_bind"/>
    <property type="match status" value="1"/>
</dbReference>
<evidence type="ECO:0000256" key="12">
    <source>
        <dbReference type="PIRSR" id="PIRSR006816-2"/>
    </source>
</evidence>
<dbReference type="AlphaFoldDB" id="A0A9D1MGM7"/>
<comment type="cofactor">
    <cofactor evidence="11">
        <name>FAD</name>
        <dbReference type="ChEBI" id="CHEBI:57692"/>
    </cofactor>
    <text evidence="11">Binds 1 FAD per subunit.</text>
</comment>
<dbReference type="Gene3D" id="2.10.240.10">
    <property type="entry name" value="Dihydroorotate dehydrogenase, electron transfer subunit"/>
    <property type="match status" value="1"/>
</dbReference>
<evidence type="ECO:0000256" key="7">
    <source>
        <dbReference type="ARBA" id="ARBA00022982"/>
    </source>
</evidence>
<protein>
    <submittedName>
        <fullName evidence="14">Dihydroorotate dehydrogenase electron transfer subunit</fullName>
    </submittedName>
</protein>
<feature type="binding site" evidence="12">
    <location>
        <position position="227"/>
    </location>
    <ligand>
        <name>[2Fe-2S] cluster</name>
        <dbReference type="ChEBI" id="CHEBI:190135"/>
    </ligand>
</feature>
<evidence type="ECO:0000256" key="1">
    <source>
        <dbReference type="ARBA" id="ARBA00006422"/>
    </source>
</evidence>
<dbReference type="GO" id="GO:0051537">
    <property type="term" value="F:2 iron, 2 sulfur cluster binding"/>
    <property type="evidence" value="ECO:0007669"/>
    <property type="project" value="UniProtKB-KW"/>
</dbReference>
<name>A0A9D1MGM7_9FIRM</name>
<dbReference type="PROSITE" id="PS51384">
    <property type="entry name" value="FAD_FR"/>
    <property type="match status" value="1"/>
</dbReference>
<dbReference type="InterPro" id="IPR012165">
    <property type="entry name" value="Cyt_c3_hydrogenase_gsu"/>
</dbReference>
<evidence type="ECO:0000313" key="14">
    <source>
        <dbReference type="EMBL" id="HIU60085.1"/>
    </source>
</evidence>
<comment type="caution">
    <text evidence="14">The sequence shown here is derived from an EMBL/GenBank/DDBJ whole genome shotgun (WGS) entry which is preliminary data.</text>
</comment>
<evidence type="ECO:0000313" key="15">
    <source>
        <dbReference type="Proteomes" id="UP000824094"/>
    </source>
</evidence>
<feature type="binding site" evidence="12">
    <location>
        <position position="215"/>
    </location>
    <ligand>
        <name>[2Fe-2S] cluster</name>
        <dbReference type="ChEBI" id="CHEBI:190135"/>
    </ligand>
</feature>
<evidence type="ECO:0000259" key="13">
    <source>
        <dbReference type="PROSITE" id="PS51384"/>
    </source>
</evidence>
<dbReference type="Proteomes" id="UP000824094">
    <property type="component" value="Unassembled WGS sequence"/>
</dbReference>
<dbReference type="InterPro" id="IPR017927">
    <property type="entry name" value="FAD-bd_FR_type"/>
</dbReference>
<feature type="binding site" evidence="11">
    <location>
        <begin position="68"/>
        <end position="69"/>
    </location>
    <ligand>
        <name>FAD</name>
        <dbReference type="ChEBI" id="CHEBI:57692"/>
    </ligand>
</feature>
<comment type="similarity">
    <text evidence="1">Belongs to the PyrK family.</text>
</comment>
<dbReference type="GO" id="GO:0016491">
    <property type="term" value="F:oxidoreductase activity"/>
    <property type="evidence" value="ECO:0007669"/>
    <property type="project" value="InterPro"/>
</dbReference>
<evidence type="ECO:0000256" key="9">
    <source>
        <dbReference type="ARBA" id="ARBA00023014"/>
    </source>
</evidence>
<dbReference type="GO" id="GO:0006221">
    <property type="term" value="P:pyrimidine nucleotide biosynthetic process"/>
    <property type="evidence" value="ECO:0007669"/>
    <property type="project" value="InterPro"/>
</dbReference>
<feature type="binding site" evidence="12">
    <location>
        <position position="212"/>
    </location>
    <ligand>
        <name>[2Fe-2S] cluster</name>
        <dbReference type="ChEBI" id="CHEBI:190135"/>
    </ligand>
</feature>
<evidence type="ECO:0000256" key="5">
    <source>
        <dbReference type="ARBA" id="ARBA00022723"/>
    </source>
</evidence>
<proteinExistence type="inferred from homology"/>
<dbReference type="InterPro" id="IPR019480">
    <property type="entry name" value="Dihydroorotate_DH_Fe-S-bd"/>
</dbReference>
<comment type="cofactor">
    <cofactor evidence="12">
        <name>[2Fe-2S] cluster</name>
        <dbReference type="ChEBI" id="CHEBI:190135"/>
    </cofactor>
    <text evidence="12">Binds 1 [2Fe-2S] cluster per subunit.</text>
</comment>